<dbReference type="PANTHER" id="PTHR38166">
    <property type="entry name" value="C2H2-TYPE DOMAIN-CONTAINING PROTEIN-RELATED"/>
    <property type="match status" value="1"/>
</dbReference>
<accession>A0A177DY35</accession>
<dbReference type="EMBL" id="KV441471">
    <property type="protein sequence ID" value="OAG24577.1"/>
    <property type="molecule type" value="Genomic_DNA"/>
</dbReference>
<dbReference type="AlphaFoldDB" id="A0A177DY35"/>
<evidence type="ECO:0000256" key="1">
    <source>
        <dbReference type="SAM" id="MobiDB-lite"/>
    </source>
</evidence>
<dbReference type="RefSeq" id="XP_018389998.1">
    <property type="nucleotide sequence ID" value="XM_018528057.1"/>
</dbReference>
<feature type="region of interest" description="Disordered" evidence="1">
    <location>
        <begin position="135"/>
        <end position="198"/>
    </location>
</feature>
<evidence type="ECO:0000313" key="3">
    <source>
        <dbReference type="Proteomes" id="UP000077248"/>
    </source>
</evidence>
<protein>
    <recommendedName>
        <fullName evidence="4">C2H2-type domain-containing protein</fullName>
    </recommendedName>
</protein>
<dbReference type="KEGG" id="aalt:CC77DRAFT_1057783"/>
<proteinExistence type="predicted"/>
<evidence type="ECO:0000313" key="2">
    <source>
        <dbReference type="EMBL" id="OAG24577.1"/>
    </source>
</evidence>
<evidence type="ECO:0008006" key="4">
    <source>
        <dbReference type="Google" id="ProtNLM"/>
    </source>
</evidence>
<reference evidence="2 3" key="1">
    <citation type="submission" date="2016-05" db="EMBL/GenBank/DDBJ databases">
        <title>Comparative analysis of secretome profiles of manganese(II)-oxidizing ascomycete fungi.</title>
        <authorList>
            <consortium name="DOE Joint Genome Institute"/>
            <person name="Zeiner C.A."/>
            <person name="Purvine S.O."/>
            <person name="Zink E.M."/>
            <person name="Wu S."/>
            <person name="Pasa-Tolic L."/>
            <person name="Chaput D.L."/>
            <person name="Haridas S."/>
            <person name="Grigoriev I.V."/>
            <person name="Santelli C.M."/>
            <person name="Hansel C.M."/>
        </authorList>
    </citation>
    <scope>NUCLEOTIDE SEQUENCE [LARGE SCALE GENOMIC DNA]</scope>
    <source>
        <strain evidence="2 3">SRC1lrK2f</strain>
    </source>
</reference>
<organism evidence="2 3">
    <name type="scientific">Alternaria alternata</name>
    <name type="common">Alternaria rot fungus</name>
    <name type="synonym">Torula alternata</name>
    <dbReference type="NCBI Taxonomy" id="5599"/>
    <lineage>
        <taxon>Eukaryota</taxon>
        <taxon>Fungi</taxon>
        <taxon>Dikarya</taxon>
        <taxon>Ascomycota</taxon>
        <taxon>Pezizomycotina</taxon>
        <taxon>Dothideomycetes</taxon>
        <taxon>Pleosporomycetidae</taxon>
        <taxon>Pleosporales</taxon>
        <taxon>Pleosporineae</taxon>
        <taxon>Pleosporaceae</taxon>
        <taxon>Alternaria</taxon>
        <taxon>Alternaria sect. Alternaria</taxon>
        <taxon>Alternaria alternata complex</taxon>
    </lineage>
</organism>
<gene>
    <name evidence="2" type="ORF">CC77DRAFT_1057783</name>
</gene>
<keyword evidence="3" id="KW-1185">Reference proteome</keyword>
<dbReference type="Proteomes" id="UP000077248">
    <property type="component" value="Unassembled WGS sequence"/>
</dbReference>
<feature type="region of interest" description="Disordered" evidence="1">
    <location>
        <begin position="74"/>
        <end position="108"/>
    </location>
</feature>
<feature type="compositionally biased region" description="Polar residues" evidence="1">
    <location>
        <begin position="135"/>
        <end position="148"/>
    </location>
</feature>
<dbReference type="VEuPathDB" id="FungiDB:CC77DRAFT_1057783"/>
<dbReference type="PANTHER" id="PTHR38166:SF1">
    <property type="entry name" value="C2H2-TYPE DOMAIN-CONTAINING PROTEIN"/>
    <property type="match status" value="1"/>
</dbReference>
<dbReference type="GeneID" id="29113651"/>
<name>A0A177DY35_ALTAL</name>
<sequence>MADSSVWKYRASDDVQCDTSVNVTTRRGTLVSKYDEGRPSVHDAQNEFDEKSELTYLGCGDIAELTASSSRLSLVSSRTTTSSEEETDCSEYTSSREGSPAVSQIPSQVVSAKRRLVDAIMKEFQKVFSATLRNHATNGTNPSSSGSATGHPPGASAYSDTSFISRKRSLSGDGSTPPDDGDDSNKRRRPDSVSKGKQPISELRFACPYYKRNPGRHQTFTSCRDPGFTTVARLKEHLYRRHLLPPQCHRCCTTFTNDVALREHQRDPSGCELREQIPLEGFDKEQEKRMKSKKGSQMHHSEIEKWKAVYRILFPDDNDADMPSPYIEYKRNTANAAESSNSARFQEFSRLELPRLVRRTLESIVEHEAQPLEDRLKERLVDIVRQCQMQLETMFQTAAGPSNTRVEATLSSRAILSEQIVERPIDAHLPTTLSDSVSTDLQTKPEVKPSQLQIYEPSCQGGGVPEITDPISDSSDSGYDSISIAALSATGVHNELPQEHFDPNQYLDLSDYPHFPEVTTGTTVQSTQTDANDDHSMWFLVDKFPGTNHADSDELDCVHGLDHVW</sequence>